<evidence type="ECO:0000313" key="1">
    <source>
        <dbReference type="EMBL" id="BBZ25729.1"/>
    </source>
</evidence>
<name>A0A7I7XQ52_9MYCO</name>
<dbReference type="AlphaFoldDB" id="A0A7I7XQ52"/>
<organism evidence="2 3">
    <name type="scientific">Mycolicibacterium madagascariense</name>
    <dbReference type="NCBI Taxonomy" id="212765"/>
    <lineage>
        <taxon>Bacteria</taxon>
        <taxon>Bacillati</taxon>
        <taxon>Actinomycetota</taxon>
        <taxon>Actinomycetes</taxon>
        <taxon>Mycobacteriales</taxon>
        <taxon>Mycobacteriaceae</taxon>
        <taxon>Mycolicibacterium</taxon>
    </lineage>
</organism>
<evidence type="ECO:0000313" key="2">
    <source>
        <dbReference type="EMBL" id="BBZ31162.1"/>
    </source>
</evidence>
<reference evidence="2 3" key="1">
    <citation type="journal article" date="2019" name="Emerg. Microbes Infect.">
        <title>Comprehensive subspecies identification of 175 nontuberculous mycobacteria species based on 7547 genomic profiles.</title>
        <authorList>
            <person name="Matsumoto Y."/>
            <person name="Kinjo T."/>
            <person name="Motooka D."/>
            <person name="Nabeya D."/>
            <person name="Jung N."/>
            <person name="Uechi K."/>
            <person name="Horii T."/>
            <person name="Iida T."/>
            <person name="Fujita J."/>
            <person name="Nakamura S."/>
        </authorList>
    </citation>
    <scope>NUCLEOTIDE SEQUENCE [LARGE SCALE GENOMIC DNA]</scope>
    <source>
        <strain evidence="2 3">JCM 13574</strain>
    </source>
</reference>
<dbReference type="KEGG" id="mmag:MMAD_54570"/>
<dbReference type="Proteomes" id="UP000466517">
    <property type="component" value="Chromosome"/>
</dbReference>
<evidence type="ECO:0000313" key="3">
    <source>
        <dbReference type="Proteomes" id="UP000466517"/>
    </source>
</evidence>
<proteinExistence type="predicted"/>
<reference evidence="2" key="2">
    <citation type="submission" date="2020-02" db="EMBL/GenBank/DDBJ databases">
        <authorList>
            <person name="Matsumoto Y."/>
            <person name="Motooka D."/>
            <person name="Nakamura S."/>
        </authorList>
    </citation>
    <scope>NUCLEOTIDE SEQUENCE</scope>
    <source>
        <strain evidence="2">JCM 13574</strain>
    </source>
</reference>
<dbReference type="EMBL" id="AP022610">
    <property type="protein sequence ID" value="BBZ31162.1"/>
    <property type="molecule type" value="Genomic_DNA"/>
</dbReference>
<dbReference type="EMBL" id="AP022610">
    <property type="protein sequence ID" value="BBZ25729.1"/>
    <property type="molecule type" value="Genomic_DNA"/>
</dbReference>
<dbReference type="KEGG" id="mmag:MMAD_00240"/>
<keyword evidence="3" id="KW-1185">Reference proteome</keyword>
<sequence>MWIGSGTAAQAGRGALVEQTVPQRGQQFPRDPIAVVIVCHAVHRTRLLPGRAVARQYTIALPVSGIPRLARSLAEG</sequence>
<protein>
    <submittedName>
        <fullName evidence="2">Uncharacterized protein</fullName>
    </submittedName>
</protein>
<accession>A0A7I7XQ52</accession>
<gene>
    <name evidence="1" type="ORF">MMAD_00240</name>
    <name evidence="2" type="ORF">MMAD_54570</name>
</gene>